<reference evidence="3 4" key="1">
    <citation type="submission" date="2022-03" db="EMBL/GenBank/DDBJ databases">
        <authorList>
            <person name="Nunn A."/>
            <person name="Chopra R."/>
            <person name="Nunn A."/>
            <person name="Contreras Garrido A."/>
        </authorList>
    </citation>
    <scope>NUCLEOTIDE SEQUENCE [LARGE SCALE GENOMIC DNA]</scope>
</reference>
<accession>A0AAU9S687</accession>
<proteinExistence type="predicted"/>
<dbReference type="SUPFAM" id="SSF53098">
    <property type="entry name" value="Ribonuclease H-like"/>
    <property type="match status" value="1"/>
</dbReference>
<sequence>KEKMATTIQRRTLERINFIGRVLVITVTRSASVISRWIRTVHYFNLSSRHPLVVGVGVQWTPFRYYRDPLPDVPTLCVGNRCLIIQLKHCNRTFLADRGITFLGIWNSQDKGKLERCSHRVEIWRLLDVRLYLSARLRNCSFEKIVNEYLEKKISTSDWGVRILSNNQIFQASEDSYVSFKLGVKQRLWEV</sequence>
<organism evidence="3 4">
    <name type="scientific">Thlaspi arvense</name>
    <name type="common">Field penny-cress</name>
    <dbReference type="NCBI Taxonomy" id="13288"/>
    <lineage>
        <taxon>Eukaryota</taxon>
        <taxon>Viridiplantae</taxon>
        <taxon>Streptophyta</taxon>
        <taxon>Embryophyta</taxon>
        <taxon>Tracheophyta</taxon>
        <taxon>Spermatophyta</taxon>
        <taxon>Magnoliopsida</taxon>
        <taxon>eudicotyledons</taxon>
        <taxon>Gunneridae</taxon>
        <taxon>Pentapetalae</taxon>
        <taxon>rosids</taxon>
        <taxon>malvids</taxon>
        <taxon>Brassicales</taxon>
        <taxon>Brassicaceae</taxon>
        <taxon>Thlaspideae</taxon>
        <taxon>Thlaspi</taxon>
    </lineage>
</organism>
<protein>
    <recommendedName>
        <fullName evidence="5">3'-5' exonuclease domain-containing protein</fullName>
    </recommendedName>
</protein>
<evidence type="ECO:0000256" key="2">
    <source>
        <dbReference type="ARBA" id="ARBA00022801"/>
    </source>
</evidence>
<name>A0AAU9S687_THLAR</name>
<keyword evidence="2" id="KW-0378">Hydrolase</keyword>
<evidence type="ECO:0000256" key="1">
    <source>
        <dbReference type="ARBA" id="ARBA00022722"/>
    </source>
</evidence>
<keyword evidence="4" id="KW-1185">Reference proteome</keyword>
<dbReference type="GO" id="GO:0003676">
    <property type="term" value="F:nucleic acid binding"/>
    <property type="evidence" value="ECO:0007669"/>
    <property type="project" value="InterPro"/>
</dbReference>
<feature type="non-terminal residue" evidence="3">
    <location>
        <position position="191"/>
    </location>
</feature>
<dbReference type="Gene3D" id="3.30.420.10">
    <property type="entry name" value="Ribonuclease H-like superfamily/Ribonuclease H"/>
    <property type="match status" value="1"/>
</dbReference>
<dbReference type="GO" id="GO:0005634">
    <property type="term" value="C:nucleus"/>
    <property type="evidence" value="ECO:0007669"/>
    <property type="project" value="TreeGrafter"/>
</dbReference>
<dbReference type="PANTHER" id="PTHR13620">
    <property type="entry name" value="3-5 EXONUCLEASE"/>
    <property type="match status" value="1"/>
</dbReference>
<dbReference type="GO" id="GO:0008408">
    <property type="term" value="F:3'-5' exonuclease activity"/>
    <property type="evidence" value="ECO:0007669"/>
    <property type="project" value="TreeGrafter"/>
</dbReference>
<dbReference type="InterPro" id="IPR012337">
    <property type="entry name" value="RNaseH-like_sf"/>
</dbReference>
<gene>
    <name evidence="3" type="ORF">TAV2_LOCUS14199</name>
</gene>
<evidence type="ECO:0000313" key="4">
    <source>
        <dbReference type="Proteomes" id="UP000836841"/>
    </source>
</evidence>
<dbReference type="InterPro" id="IPR051132">
    <property type="entry name" value="3-5_Exonuclease_domain"/>
</dbReference>
<keyword evidence="1" id="KW-0540">Nuclease</keyword>
<dbReference type="EMBL" id="OU466860">
    <property type="protein sequence ID" value="CAH2059126.1"/>
    <property type="molecule type" value="Genomic_DNA"/>
</dbReference>
<dbReference type="GO" id="GO:0005737">
    <property type="term" value="C:cytoplasm"/>
    <property type="evidence" value="ECO:0007669"/>
    <property type="project" value="TreeGrafter"/>
</dbReference>
<evidence type="ECO:0008006" key="5">
    <source>
        <dbReference type="Google" id="ProtNLM"/>
    </source>
</evidence>
<evidence type="ECO:0000313" key="3">
    <source>
        <dbReference type="EMBL" id="CAH2059126.1"/>
    </source>
</evidence>
<dbReference type="InterPro" id="IPR036397">
    <property type="entry name" value="RNaseH_sf"/>
</dbReference>
<dbReference type="Proteomes" id="UP000836841">
    <property type="component" value="Chromosome 4"/>
</dbReference>
<dbReference type="AlphaFoldDB" id="A0AAU9S687"/>
<dbReference type="PANTHER" id="PTHR13620:SF59">
    <property type="entry name" value="POLYNUCLEOTIDYL TRANSFERASE, RIBONUCLEASE H-LIKE SUPERFAMILY PROTEIN"/>
    <property type="match status" value="1"/>
</dbReference>